<keyword evidence="5 6" id="KW-0472">Membrane</keyword>
<dbReference type="InterPro" id="IPR025857">
    <property type="entry name" value="MacB_PCD"/>
</dbReference>
<comment type="subcellular location">
    <subcellularLocation>
        <location evidence="1">Cell membrane</location>
        <topology evidence="1">Multi-pass membrane protein</topology>
    </subcellularLocation>
</comment>
<evidence type="ECO:0000259" key="7">
    <source>
        <dbReference type="Pfam" id="PF02687"/>
    </source>
</evidence>
<dbReference type="Pfam" id="PF12704">
    <property type="entry name" value="MacB_PCD"/>
    <property type="match status" value="1"/>
</dbReference>
<reference evidence="9" key="1">
    <citation type="journal article" date="2019" name="Nat. Med.">
        <title>A library of human gut bacterial isolates paired with longitudinal multiomics data enables mechanistic microbiome research.</title>
        <authorList>
            <person name="Poyet M."/>
            <person name="Groussin M."/>
            <person name="Gibbons S.M."/>
            <person name="Avila-Pacheco J."/>
            <person name="Jiang X."/>
            <person name="Kearney S.M."/>
            <person name="Perrotta A.R."/>
            <person name="Berdy B."/>
            <person name="Zhao S."/>
            <person name="Lieberman T.D."/>
            <person name="Swanson P.K."/>
            <person name="Smith M."/>
            <person name="Roesemann S."/>
            <person name="Alexander J.E."/>
            <person name="Rich S.A."/>
            <person name="Livny J."/>
            <person name="Vlamakis H."/>
            <person name="Clish C."/>
            <person name="Bullock K."/>
            <person name="Deik A."/>
            <person name="Scott J."/>
            <person name="Pierce K.A."/>
            <person name="Xavier R.J."/>
            <person name="Alm E.J."/>
        </authorList>
    </citation>
    <scope>NUCLEOTIDE SEQUENCE</scope>
    <source>
        <strain evidence="9">BIOML-A4</strain>
    </source>
</reference>
<dbReference type="InterPro" id="IPR050250">
    <property type="entry name" value="Macrolide_Exporter_MacB"/>
</dbReference>
<evidence type="ECO:0000256" key="4">
    <source>
        <dbReference type="ARBA" id="ARBA00022989"/>
    </source>
</evidence>
<sequence>MKLLILAIRPLLRFRTYTFVNIIGLALSLTCFIIISRYVYSEWQTDHFYPDLDRVFTTICEDDKHPGEIMYCGISNPNKEKTFNSLLEHPGVECASKIRKEEEISYWYNENEYLGKTLIADSNFFHIARYPLLVGTNTLSKPEEAVITEMLARKIFGNESALGKQLRLSIGKTVTITGVIGVPATASSIEFDLVISEQLSDWQRMSNHLVRLQPQADYRQINRQYNQFMLMKHWKYSVRYQLYPLSEVYLNRNNYENHFFRLGNPTHIYVLSMVALMILLVGIFNFINIYSVVILKRGREWGMKKVFGAGSLMMFVQLYLENVLMMAFAILLGWVFIEVASPLVQNQLELTFVTNSTFDLLLNSGILFLLPLFTTLMPFIRYRREAPIVSLRSVNRNGGSVVSRKLFLVAQYIITITLIVCSLFFIKQLKFMLDADPGFRIKDVIASRFFQPRRINNISREDWEKERERKKHLREVIQQRLDAFPLIEKWTYGPSPIKDKMSGGFKFKVSDGEFKEFTLTFIAPSWLNLFNIEVIEGKAIDPKEEPDLGYGLYLTESGKKLLGITDIQSTDVQPERRLWFSSGTDMDSNPPYRILGVVKDFTPGHWGKFTNPPIIIPHRSNPEESLLVIPIAGHKQEVLHFLEELHKELFGGSFEYSFIEDEHKALYQKDRQLTVVYSVFALIAILISSLGLFSLSLFDVQQRYREIAIRKVNGATTSVVMRMLLIKYYKLLGIAFLIASPIAWLAINRYLEDFAHKAPVSWWIFAVALLITAGISLATLIWQIRKAARTNPAEAIKAE</sequence>
<dbReference type="GO" id="GO:0022857">
    <property type="term" value="F:transmembrane transporter activity"/>
    <property type="evidence" value="ECO:0007669"/>
    <property type="project" value="TreeGrafter"/>
</dbReference>
<evidence type="ECO:0000256" key="2">
    <source>
        <dbReference type="ARBA" id="ARBA00022475"/>
    </source>
</evidence>
<feature type="domain" description="ABC3 transporter permease C-terminal" evidence="7">
    <location>
        <begin position="273"/>
        <end position="386"/>
    </location>
</feature>
<evidence type="ECO:0000313" key="9">
    <source>
        <dbReference type="EMBL" id="MRY11282.1"/>
    </source>
</evidence>
<protein>
    <submittedName>
        <fullName evidence="9">FtsX-like permease family protein</fullName>
    </submittedName>
</protein>
<dbReference type="EMBL" id="WKLP01000008">
    <property type="protein sequence ID" value="MRY11282.1"/>
    <property type="molecule type" value="Genomic_DNA"/>
</dbReference>
<name>A0A6G1ZBS9_9BACT</name>
<evidence type="ECO:0000259" key="8">
    <source>
        <dbReference type="Pfam" id="PF12704"/>
    </source>
</evidence>
<dbReference type="PANTHER" id="PTHR30572">
    <property type="entry name" value="MEMBRANE COMPONENT OF TRANSPORTER-RELATED"/>
    <property type="match status" value="1"/>
</dbReference>
<feature type="transmembrane region" description="Helical" evidence="6">
    <location>
        <begin position="762"/>
        <end position="782"/>
    </location>
</feature>
<accession>A0A6G1ZBS9</accession>
<feature type="transmembrane region" description="Helical" evidence="6">
    <location>
        <begin position="357"/>
        <end position="380"/>
    </location>
</feature>
<keyword evidence="4 6" id="KW-1133">Transmembrane helix</keyword>
<keyword evidence="2" id="KW-1003">Cell membrane</keyword>
<evidence type="ECO:0000256" key="3">
    <source>
        <dbReference type="ARBA" id="ARBA00022692"/>
    </source>
</evidence>
<feature type="transmembrane region" description="Helical" evidence="6">
    <location>
        <begin position="20"/>
        <end position="40"/>
    </location>
</feature>
<gene>
    <name evidence="9" type="ORF">GKE01_07325</name>
</gene>
<comment type="caution">
    <text evidence="9">The sequence shown here is derived from an EMBL/GenBank/DDBJ whole genome shotgun (WGS) entry which is preliminary data.</text>
</comment>
<feature type="domain" description="MacB-like periplasmic core" evidence="8">
    <location>
        <begin position="18"/>
        <end position="224"/>
    </location>
</feature>
<dbReference type="InterPro" id="IPR003838">
    <property type="entry name" value="ABC3_permease_C"/>
</dbReference>
<keyword evidence="3 6" id="KW-0812">Transmembrane</keyword>
<feature type="domain" description="ABC3 transporter permease C-terminal" evidence="7">
    <location>
        <begin position="679"/>
        <end position="792"/>
    </location>
</feature>
<evidence type="ECO:0000256" key="5">
    <source>
        <dbReference type="ARBA" id="ARBA00023136"/>
    </source>
</evidence>
<dbReference type="GO" id="GO:0005886">
    <property type="term" value="C:plasma membrane"/>
    <property type="evidence" value="ECO:0007669"/>
    <property type="project" value="UniProtKB-SubCell"/>
</dbReference>
<evidence type="ECO:0000256" key="6">
    <source>
        <dbReference type="SAM" id="Phobius"/>
    </source>
</evidence>
<feature type="transmembrane region" description="Helical" evidence="6">
    <location>
        <begin position="268"/>
        <end position="295"/>
    </location>
</feature>
<feature type="transmembrane region" description="Helical" evidence="6">
    <location>
        <begin position="406"/>
        <end position="426"/>
    </location>
</feature>
<feature type="transmembrane region" description="Helical" evidence="6">
    <location>
        <begin position="728"/>
        <end position="747"/>
    </location>
</feature>
<dbReference type="Pfam" id="PF02687">
    <property type="entry name" value="FtsX"/>
    <property type="match status" value="2"/>
</dbReference>
<proteinExistence type="predicted"/>
<dbReference type="RefSeq" id="WP_154278166.1">
    <property type="nucleotide sequence ID" value="NZ_WKLJ01000010.1"/>
</dbReference>
<feature type="transmembrane region" description="Helical" evidence="6">
    <location>
        <begin position="675"/>
        <end position="698"/>
    </location>
</feature>
<feature type="transmembrane region" description="Helical" evidence="6">
    <location>
        <begin position="316"/>
        <end position="337"/>
    </location>
</feature>
<dbReference type="AlphaFoldDB" id="A0A6G1ZBS9"/>
<dbReference type="PANTHER" id="PTHR30572:SF18">
    <property type="entry name" value="ABC-TYPE MACROLIDE FAMILY EXPORT SYSTEM PERMEASE COMPONENT 2"/>
    <property type="match status" value="1"/>
</dbReference>
<evidence type="ECO:0000256" key="1">
    <source>
        <dbReference type="ARBA" id="ARBA00004651"/>
    </source>
</evidence>
<organism evidence="9">
    <name type="scientific">Parabacteroides goldsteinii</name>
    <dbReference type="NCBI Taxonomy" id="328812"/>
    <lineage>
        <taxon>Bacteria</taxon>
        <taxon>Pseudomonadati</taxon>
        <taxon>Bacteroidota</taxon>
        <taxon>Bacteroidia</taxon>
        <taxon>Bacteroidales</taxon>
        <taxon>Tannerellaceae</taxon>
        <taxon>Parabacteroides</taxon>
    </lineage>
</organism>